<evidence type="ECO:0000313" key="4">
    <source>
        <dbReference type="Proteomes" id="UP000700596"/>
    </source>
</evidence>
<dbReference type="Pfam" id="PF00172">
    <property type="entry name" value="Zn_clus"/>
    <property type="match status" value="1"/>
</dbReference>
<dbReference type="PANTHER" id="PTHR38791">
    <property type="entry name" value="ZN(II)2CYS6 TRANSCRIPTION FACTOR (EUROFUNG)-RELATED-RELATED"/>
    <property type="match status" value="1"/>
</dbReference>
<comment type="caution">
    <text evidence="3">The sequence shown here is derived from an EMBL/GenBank/DDBJ whole genome shotgun (WGS) entry which is preliminary data.</text>
</comment>
<evidence type="ECO:0000259" key="2">
    <source>
        <dbReference type="PROSITE" id="PS50048"/>
    </source>
</evidence>
<dbReference type="InterPro" id="IPR021858">
    <property type="entry name" value="Fun_TF"/>
</dbReference>
<dbReference type="SUPFAM" id="SSF57701">
    <property type="entry name" value="Zn2/Cys6 DNA-binding domain"/>
    <property type="match status" value="1"/>
</dbReference>
<evidence type="ECO:0000256" key="1">
    <source>
        <dbReference type="ARBA" id="ARBA00023242"/>
    </source>
</evidence>
<dbReference type="Proteomes" id="UP000700596">
    <property type="component" value="Unassembled WGS sequence"/>
</dbReference>
<dbReference type="EMBL" id="JAGMWT010000011">
    <property type="protein sequence ID" value="KAH7119984.1"/>
    <property type="molecule type" value="Genomic_DNA"/>
</dbReference>
<dbReference type="GO" id="GO:0008270">
    <property type="term" value="F:zinc ion binding"/>
    <property type="evidence" value="ECO:0007669"/>
    <property type="project" value="InterPro"/>
</dbReference>
<dbReference type="GO" id="GO:0000981">
    <property type="term" value="F:DNA-binding transcription factor activity, RNA polymerase II-specific"/>
    <property type="evidence" value="ECO:0007669"/>
    <property type="project" value="InterPro"/>
</dbReference>
<gene>
    <name evidence="3" type="ORF">B0J11DRAFT_73310</name>
</gene>
<keyword evidence="1" id="KW-0539">Nucleus</keyword>
<dbReference type="OrthoDB" id="5429770at2759"/>
<feature type="domain" description="Zn(2)-C6 fungal-type" evidence="2">
    <location>
        <begin position="10"/>
        <end position="38"/>
    </location>
</feature>
<dbReference type="InterPro" id="IPR001138">
    <property type="entry name" value="Zn2Cys6_DnaBD"/>
</dbReference>
<accession>A0A9P9DJD4</accession>
<dbReference type="PANTHER" id="PTHR38791:SF1">
    <property type="entry name" value="TRANSCRIPTION FACTOR, PUTATIVE-RELATED"/>
    <property type="match status" value="1"/>
</dbReference>
<organism evidence="3 4">
    <name type="scientific">Dendryphion nanum</name>
    <dbReference type="NCBI Taxonomy" id="256645"/>
    <lineage>
        <taxon>Eukaryota</taxon>
        <taxon>Fungi</taxon>
        <taxon>Dikarya</taxon>
        <taxon>Ascomycota</taxon>
        <taxon>Pezizomycotina</taxon>
        <taxon>Dothideomycetes</taxon>
        <taxon>Pleosporomycetidae</taxon>
        <taxon>Pleosporales</taxon>
        <taxon>Torulaceae</taxon>
        <taxon>Dendryphion</taxon>
    </lineage>
</organism>
<name>A0A9P9DJD4_9PLEO</name>
<proteinExistence type="predicted"/>
<dbReference type="AlphaFoldDB" id="A0A9P9DJD4"/>
<dbReference type="Pfam" id="PF11951">
    <property type="entry name" value="Fungal_trans_2"/>
    <property type="match status" value="1"/>
</dbReference>
<evidence type="ECO:0000313" key="3">
    <source>
        <dbReference type="EMBL" id="KAH7119984.1"/>
    </source>
</evidence>
<dbReference type="Gene3D" id="4.10.240.10">
    <property type="entry name" value="Zn(2)-C6 fungal-type DNA-binding domain"/>
    <property type="match status" value="1"/>
</dbReference>
<dbReference type="CDD" id="cd00067">
    <property type="entry name" value="GAL4"/>
    <property type="match status" value="1"/>
</dbReference>
<keyword evidence="4" id="KW-1185">Reference proteome</keyword>
<protein>
    <recommendedName>
        <fullName evidence="2">Zn(2)-C6 fungal-type domain-containing protein</fullName>
    </recommendedName>
</protein>
<reference evidence="3" key="1">
    <citation type="journal article" date="2021" name="Nat. Commun.">
        <title>Genetic determinants of endophytism in the Arabidopsis root mycobiome.</title>
        <authorList>
            <person name="Mesny F."/>
            <person name="Miyauchi S."/>
            <person name="Thiergart T."/>
            <person name="Pickel B."/>
            <person name="Atanasova L."/>
            <person name="Karlsson M."/>
            <person name="Huettel B."/>
            <person name="Barry K.W."/>
            <person name="Haridas S."/>
            <person name="Chen C."/>
            <person name="Bauer D."/>
            <person name="Andreopoulos W."/>
            <person name="Pangilinan J."/>
            <person name="LaButti K."/>
            <person name="Riley R."/>
            <person name="Lipzen A."/>
            <person name="Clum A."/>
            <person name="Drula E."/>
            <person name="Henrissat B."/>
            <person name="Kohler A."/>
            <person name="Grigoriev I.V."/>
            <person name="Martin F.M."/>
            <person name="Hacquard S."/>
        </authorList>
    </citation>
    <scope>NUCLEOTIDE SEQUENCE</scope>
    <source>
        <strain evidence="3">MPI-CAGE-CH-0243</strain>
    </source>
</reference>
<dbReference type="InterPro" id="IPR036864">
    <property type="entry name" value="Zn2-C6_fun-type_DNA-bd_sf"/>
</dbReference>
<dbReference type="PROSITE" id="PS50048">
    <property type="entry name" value="ZN2_CY6_FUNGAL_2"/>
    <property type="match status" value="1"/>
</dbReference>
<sequence length="469" mass="52601">MVNRGRPSRDCLPCRKRKLRCDLQAGFCGQCRRAKLMCYGYRNTEDLVFRDETDSTKQKVLARRPLPYPAKPAVAPLLEWDVRARQAFFSLYVGGLSYNCASLVPLYAQASTEGHLTSSVDALSLAWAAFQFDSGELMRLANERYVTAIQRLGRVLCNPQVSASDETLQSVLLLDLYEKITNRDLRRLSSWMSHIQGAMTLVGARGNRNYSSPMACQLASRVAVTLTISCGAATLPVPDGLMVLRRDLDGFILDAKWNFAAMLVDVVNLRADVRSDRLANRAEVAQRARELDCRLANLEEKLPQSWQPKSVLTVGHDPRVFGRCYDIYPNHFITQVWNAIRTMRLEMNSMVLNHDCDSDTSASEAITCISRRICDTVPQFILPGAWPDNGEPFSPLQRLQCGTLLTPLYLAAQLSTGVHMRDWIIHSIDYIAEMGNMKIARDVSAILRSTPNVDYWIVYAMTGSYAVAA</sequence>
<dbReference type="InterPro" id="IPR053175">
    <property type="entry name" value="DHMBA_Reg_Transcription_Factor"/>
</dbReference>